<dbReference type="GO" id="GO:0005739">
    <property type="term" value="C:mitochondrion"/>
    <property type="evidence" value="ECO:0007669"/>
    <property type="project" value="TreeGrafter"/>
</dbReference>
<dbReference type="PANTHER" id="PTHR12286:SF5">
    <property type="entry name" value="SACCHAROPINE DEHYDROGENASE-LIKE OXIDOREDUCTASE"/>
    <property type="match status" value="1"/>
</dbReference>
<evidence type="ECO:0000256" key="2">
    <source>
        <dbReference type="SAM" id="Phobius"/>
    </source>
</evidence>
<name>A0A9P7YQ41_9HELO</name>
<dbReference type="InterPro" id="IPR051276">
    <property type="entry name" value="Saccharopine_DH-like_oxidrdct"/>
</dbReference>
<dbReference type="SUPFAM" id="SSF51735">
    <property type="entry name" value="NAD(P)-binding Rossmann-fold domains"/>
    <property type="match status" value="1"/>
</dbReference>
<sequence length="421" mass="46699">MTQSREYDIVVLGATGYTGKLAAECIARKAPSNIRWAIAGCSKFKLEEVALRCKLLKPDRIQPAIEICSLDPLELDSLAKKATVLITTIGPYSVYGEAPFKACAENGTHYLDITGEAVWHNRMIKKYETTARSTGSIMIPQIGLQSAPADLIAWTLVTLIREKFSVPTAEVVMWTKFIGRPSGGTTSTLLGIFDFYSKKELFSTIFPFARSPIASPKRADCVSWTTKLFGVRTIPGLGVMTSYIFAATDKSVVYRTWGLHGSSRNYGPSFEFNEYKKAKNCLSAVVFHFWLAVGVILVAIPFIRSLLRKLAFQPGYGPPISDTRGQRMEFRAIANQDVKTPNPARVLCKATYIGSPYDLTALLITTAAVSILRDWPRLEGGVYTPACLGETYIDRLYDNGFQIRKKVMLEERCSSLRVNAH</sequence>
<dbReference type="GO" id="GO:0005811">
    <property type="term" value="C:lipid droplet"/>
    <property type="evidence" value="ECO:0007669"/>
    <property type="project" value="TreeGrafter"/>
</dbReference>
<reference evidence="4" key="1">
    <citation type="journal article" date="2021" name="IMA Fungus">
        <title>Genomic characterization of three marine fungi, including Emericellopsis atlantica sp. nov. with signatures of a generalist lifestyle and marine biomass degradation.</title>
        <authorList>
            <person name="Hagestad O.C."/>
            <person name="Hou L."/>
            <person name="Andersen J.H."/>
            <person name="Hansen E.H."/>
            <person name="Altermark B."/>
            <person name="Li C."/>
            <person name="Kuhnert E."/>
            <person name="Cox R.J."/>
            <person name="Crous P.W."/>
            <person name="Spatafora J.W."/>
            <person name="Lail K."/>
            <person name="Amirebrahimi M."/>
            <person name="Lipzen A."/>
            <person name="Pangilinan J."/>
            <person name="Andreopoulos W."/>
            <person name="Hayes R.D."/>
            <person name="Ng V."/>
            <person name="Grigoriev I.V."/>
            <person name="Jackson S.A."/>
            <person name="Sutton T.D.S."/>
            <person name="Dobson A.D.W."/>
            <person name="Rama T."/>
        </authorList>
    </citation>
    <scope>NUCLEOTIDE SEQUENCE</scope>
    <source>
        <strain evidence="4">TRa018bII</strain>
    </source>
</reference>
<evidence type="ECO:0000313" key="4">
    <source>
        <dbReference type="EMBL" id="KAG9237200.1"/>
    </source>
</evidence>
<dbReference type="Gene3D" id="3.40.50.720">
    <property type="entry name" value="NAD(P)-binding Rossmann-like Domain"/>
    <property type="match status" value="1"/>
</dbReference>
<dbReference type="Pfam" id="PF03435">
    <property type="entry name" value="Sacchrp_dh_NADP"/>
    <property type="match status" value="1"/>
</dbReference>
<dbReference type="PANTHER" id="PTHR12286">
    <property type="entry name" value="SACCHAROPINE DEHYDROGENASE-LIKE OXIDOREDUCTASE"/>
    <property type="match status" value="1"/>
</dbReference>
<feature type="transmembrane region" description="Helical" evidence="2">
    <location>
        <begin position="282"/>
        <end position="303"/>
    </location>
</feature>
<comment type="similarity">
    <text evidence="1">Belongs to the saccharopine dehydrogenase family.</text>
</comment>
<feature type="domain" description="Saccharopine dehydrogenase NADP binding" evidence="3">
    <location>
        <begin position="9"/>
        <end position="138"/>
    </location>
</feature>
<dbReference type="EMBL" id="MU251391">
    <property type="protein sequence ID" value="KAG9237200.1"/>
    <property type="molecule type" value="Genomic_DNA"/>
</dbReference>
<dbReference type="InterPro" id="IPR005097">
    <property type="entry name" value="Sacchrp_dh_NADP-bd"/>
</dbReference>
<organism evidence="4 5">
    <name type="scientific">Amylocarpus encephaloides</name>
    <dbReference type="NCBI Taxonomy" id="45428"/>
    <lineage>
        <taxon>Eukaryota</taxon>
        <taxon>Fungi</taxon>
        <taxon>Dikarya</taxon>
        <taxon>Ascomycota</taxon>
        <taxon>Pezizomycotina</taxon>
        <taxon>Leotiomycetes</taxon>
        <taxon>Helotiales</taxon>
        <taxon>Helotiales incertae sedis</taxon>
        <taxon>Amylocarpus</taxon>
    </lineage>
</organism>
<protein>
    <submittedName>
        <fullName evidence="4">Trans-acting enoyl reductase</fullName>
    </submittedName>
</protein>
<dbReference type="Proteomes" id="UP000824998">
    <property type="component" value="Unassembled WGS sequence"/>
</dbReference>
<evidence type="ECO:0000259" key="3">
    <source>
        <dbReference type="Pfam" id="PF03435"/>
    </source>
</evidence>
<keyword evidence="2" id="KW-0472">Membrane</keyword>
<proteinExistence type="inferred from homology"/>
<evidence type="ECO:0000256" key="1">
    <source>
        <dbReference type="ARBA" id="ARBA00038048"/>
    </source>
</evidence>
<keyword evidence="2" id="KW-0812">Transmembrane</keyword>
<dbReference type="OrthoDB" id="10268090at2759"/>
<keyword evidence="5" id="KW-1185">Reference proteome</keyword>
<dbReference type="InterPro" id="IPR036291">
    <property type="entry name" value="NAD(P)-bd_dom_sf"/>
</dbReference>
<comment type="caution">
    <text evidence="4">The sequence shown here is derived from an EMBL/GenBank/DDBJ whole genome shotgun (WGS) entry which is preliminary data.</text>
</comment>
<dbReference type="AlphaFoldDB" id="A0A9P7YQ41"/>
<dbReference type="GO" id="GO:0005886">
    <property type="term" value="C:plasma membrane"/>
    <property type="evidence" value="ECO:0007669"/>
    <property type="project" value="TreeGrafter"/>
</dbReference>
<evidence type="ECO:0000313" key="5">
    <source>
        <dbReference type="Proteomes" id="UP000824998"/>
    </source>
</evidence>
<accession>A0A9P7YQ41</accession>
<gene>
    <name evidence="4" type="ORF">BJ875DRAFT_172764</name>
</gene>
<dbReference type="GO" id="GO:0009247">
    <property type="term" value="P:glycolipid biosynthetic process"/>
    <property type="evidence" value="ECO:0007669"/>
    <property type="project" value="TreeGrafter"/>
</dbReference>
<keyword evidence="2" id="KW-1133">Transmembrane helix</keyword>